<evidence type="ECO:0000256" key="4">
    <source>
        <dbReference type="ARBA" id="ARBA00022679"/>
    </source>
</evidence>
<reference evidence="11" key="1">
    <citation type="submission" date="2015-08" db="EMBL/GenBank/DDBJ databases">
        <title>Comparative genomics of the Campylobacter concisus group.</title>
        <authorList>
            <person name="Miller W.G."/>
            <person name="Yee E."/>
            <person name="Chapman M.H."/>
            <person name="Huynh S."/>
            <person name="Bono J.L."/>
            <person name="On S.L.W."/>
            <person name="St Leger J."/>
            <person name="Foster G."/>
            <person name="Parker C.T."/>
        </authorList>
    </citation>
    <scope>NUCLEOTIDE SEQUENCE [LARGE SCALE GENOMIC DNA]</scope>
    <source>
        <strain evidence="11">ATCC 33237</strain>
    </source>
</reference>
<dbReference type="PANTHER" id="PTHR43065:SF10">
    <property type="entry name" value="PEROXIDE STRESS-ACTIVATED HISTIDINE KINASE MAK3"/>
    <property type="match status" value="1"/>
</dbReference>
<dbReference type="SMART" id="SM00388">
    <property type="entry name" value="HisKA"/>
    <property type="match status" value="1"/>
</dbReference>
<dbReference type="PATRIC" id="fig|199.248.peg.1449"/>
<dbReference type="EMBL" id="CP012541">
    <property type="protein sequence ID" value="ALF48055.1"/>
    <property type="molecule type" value="Genomic_DNA"/>
</dbReference>
<dbReference type="InterPro" id="IPR036890">
    <property type="entry name" value="HATPase_C_sf"/>
</dbReference>
<evidence type="ECO:0000256" key="6">
    <source>
        <dbReference type="ARBA" id="ARBA00022777"/>
    </source>
</evidence>
<evidence type="ECO:0000256" key="7">
    <source>
        <dbReference type="ARBA" id="ARBA00022840"/>
    </source>
</evidence>
<dbReference type="CDD" id="cd00082">
    <property type="entry name" value="HisKA"/>
    <property type="match status" value="1"/>
</dbReference>
<evidence type="ECO:0000256" key="1">
    <source>
        <dbReference type="ARBA" id="ARBA00000085"/>
    </source>
</evidence>
<keyword evidence="5" id="KW-0547">Nucleotide-binding</keyword>
<dbReference type="Gene3D" id="1.10.287.130">
    <property type="match status" value="1"/>
</dbReference>
<comment type="catalytic activity">
    <reaction evidence="1">
        <text>ATP + protein L-histidine = ADP + protein N-phospho-L-histidine.</text>
        <dbReference type="EC" id="2.7.13.3"/>
    </reaction>
</comment>
<name>A0A0M5MEW9_9BACT</name>
<dbReference type="PANTHER" id="PTHR43065">
    <property type="entry name" value="SENSOR HISTIDINE KINASE"/>
    <property type="match status" value="1"/>
</dbReference>
<keyword evidence="8" id="KW-0902">Two-component regulatory system</keyword>
<keyword evidence="3" id="KW-0597">Phosphoprotein</keyword>
<dbReference type="SMART" id="SM00387">
    <property type="entry name" value="HATPase_c"/>
    <property type="match status" value="1"/>
</dbReference>
<proteinExistence type="predicted"/>
<dbReference type="SUPFAM" id="SSF55874">
    <property type="entry name" value="ATPase domain of HSP90 chaperone/DNA topoisomerase II/histidine kinase"/>
    <property type="match status" value="1"/>
</dbReference>
<evidence type="ECO:0000259" key="9">
    <source>
        <dbReference type="PROSITE" id="PS50109"/>
    </source>
</evidence>
<accession>A0A0M5MEW9</accession>
<dbReference type="InterPro" id="IPR005467">
    <property type="entry name" value="His_kinase_dom"/>
</dbReference>
<evidence type="ECO:0000256" key="2">
    <source>
        <dbReference type="ARBA" id="ARBA00012438"/>
    </source>
</evidence>
<keyword evidence="4" id="KW-0808">Transferase</keyword>
<dbReference type="Pfam" id="PF02518">
    <property type="entry name" value="HATPase_c"/>
    <property type="match status" value="1"/>
</dbReference>
<dbReference type="InterPro" id="IPR036097">
    <property type="entry name" value="HisK_dim/P_sf"/>
</dbReference>
<dbReference type="Proteomes" id="UP000066049">
    <property type="component" value="Chromosome"/>
</dbReference>
<feature type="domain" description="Histidine kinase" evidence="9">
    <location>
        <begin position="125"/>
        <end position="327"/>
    </location>
</feature>
<dbReference type="InterPro" id="IPR003661">
    <property type="entry name" value="HisK_dim/P_dom"/>
</dbReference>
<dbReference type="GO" id="GO:0005524">
    <property type="term" value="F:ATP binding"/>
    <property type="evidence" value="ECO:0007669"/>
    <property type="project" value="UniProtKB-KW"/>
</dbReference>
<sequence length="329" mass="37412">MNEHDIQAGLKSLIEQTYLIENEYKNLTSSYANLQNFIKDIVEILPNAIWVLDENDEIFLQNSEAVRLGKIFKEIPKKEGEINVNGQIYLFKTSSKDNKLIISATNITVEKRTERLASMGQVAAHLAHEIRNPVGSISLLASTLLKRADERTKPIVNQIQKATWRVERIIKATLLFTKGLNINAQIFDFSQLKKECEEAINFYDYSKDIKFSLEFPDGKYMGDLDLLAIVFQNILFNAIDAIEESDDDEGEIILSYEKTPSEHKFIIYDSGEPIKDKAIVFEPFKSSKLKGNGLGLHLCLQIIEAHKGSIEITLNPKTFCINLPIKEKE</sequence>
<dbReference type="AlphaFoldDB" id="A0A0M5MEW9"/>
<evidence type="ECO:0000313" key="11">
    <source>
        <dbReference type="Proteomes" id="UP000066049"/>
    </source>
</evidence>
<dbReference type="InterPro" id="IPR003594">
    <property type="entry name" value="HATPase_dom"/>
</dbReference>
<keyword evidence="6 10" id="KW-0418">Kinase</keyword>
<dbReference type="PROSITE" id="PS50109">
    <property type="entry name" value="HIS_KIN"/>
    <property type="match status" value="1"/>
</dbReference>
<dbReference type="EC" id="2.7.13.3" evidence="2"/>
<dbReference type="GO" id="GO:0000155">
    <property type="term" value="F:phosphorelay sensor kinase activity"/>
    <property type="evidence" value="ECO:0007669"/>
    <property type="project" value="InterPro"/>
</dbReference>
<dbReference type="GeneID" id="28663082"/>
<evidence type="ECO:0000313" key="10">
    <source>
        <dbReference type="EMBL" id="ALF48055.1"/>
    </source>
</evidence>
<dbReference type="Pfam" id="PF00512">
    <property type="entry name" value="HisKA"/>
    <property type="match status" value="1"/>
</dbReference>
<gene>
    <name evidence="10" type="primary">flgS</name>
    <name evidence="10" type="ORF">CCON33237_1403</name>
</gene>
<dbReference type="SUPFAM" id="SSF47384">
    <property type="entry name" value="Homodimeric domain of signal transducing histidine kinase"/>
    <property type="match status" value="1"/>
</dbReference>
<keyword evidence="7" id="KW-0067">ATP-binding</keyword>
<dbReference type="Gene3D" id="3.30.565.10">
    <property type="entry name" value="Histidine kinase-like ATPase, C-terminal domain"/>
    <property type="match status" value="1"/>
</dbReference>
<protein>
    <recommendedName>
        <fullName evidence="2">histidine kinase</fullName>
        <ecNumber evidence="2">2.7.13.3</ecNumber>
    </recommendedName>
</protein>
<evidence type="ECO:0000256" key="8">
    <source>
        <dbReference type="ARBA" id="ARBA00023012"/>
    </source>
</evidence>
<evidence type="ECO:0000256" key="5">
    <source>
        <dbReference type="ARBA" id="ARBA00022741"/>
    </source>
</evidence>
<evidence type="ECO:0000256" key="3">
    <source>
        <dbReference type="ARBA" id="ARBA00022553"/>
    </source>
</evidence>
<dbReference type="RefSeq" id="WP_054196996.1">
    <property type="nucleotide sequence ID" value="NZ_CABMKQ010000042.1"/>
</dbReference>
<dbReference type="KEGG" id="ccoc:CCON33237_1403"/>
<organism evidence="10 11">
    <name type="scientific">Campylobacter concisus</name>
    <dbReference type="NCBI Taxonomy" id="199"/>
    <lineage>
        <taxon>Bacteria</taxon>
        <taxon>Pseudomonadati</taxon>
        <taxon>Campylobacterota</taxon>
        <taxon>Epsilonproteobacteria</taxon>
        <taxon>Campylobacterales</taxon>
        <taxon>Campylobacteraceae</taxon>
        <taxon>Campylobacter</taxon>
    </lineage>
</organism>